<reference evidence="1 2" key="1">
    <citation type="submission" date="2018-05" db="EMBL/GenBank/DDBJ databases">
        <title>Pararhodobacter marina sp. nov., isolated from deep-sea water of the Indian Ocean.</title>
        <authorList>
            <person name="Lai Q.Sr."/>
            <person name="Liu X."/>
            <person name="Shao Z."/>
        </authorList>
    </citation>
    <scope>NUCLEOTIDE SEQUENCE [LARGE SCALE GENOMIC DNA]</scope>
    <source>
        <strain evidence="1 2">CIC4N-9</strain>
    </source>
</reference>
<keyword evidence="2" id="KW-1185">Reference proteome</keyword>
<evidence type="ECO:0000313" key="1">
    <source>
        <dbReference type="EMBL" id="PWE31879.1"/>
    </source>
</evidence>
<name>A0A2U2CJ77_9RHOB</name>
<dbReference type="Proteomes" id="UP000244940">
    <property type="component" value="Unassembled WGS sequence"/>
</dbReference>
<accession>A0A2U2CJ77</accession>
<sequence length="117" mass="13341">MFEFLPEDVLKGLHAAQARDMRKGSRLSVHVGDDVYPILRLWETGFAVDATRIPALRGFVDIYNGPRHIIQALIIAVEDEHGEMRYEFKRETTITDAPIRDYAIDRPENSGYLPSPT</sequence>
<dbReference type="RefSeq" id="WP_109531679.1">
    <property type="nucleotide sequence ID" value="NZ_CAXPUO010000066.1"/>
</dbReference>
<proteinExistence type="predicted"/>
<organism evidence="1 2">
    <name type="scientific">Pararhodobacter marinus</name>
    <dbReference type="NCBI Taxonomy" id="2184063"/>
    <lineage>
        <taxon>Bacteria</taxon>
        <taxon>Pseudomonadati</taxon>
        <taxon>Pseudomonadota</taxon>
        <taxon>Alphaproteobacteria</taxon>
        <taxon>Rhodobacterales</taxon>
        <taxon>Paracoccaceae</taxon>
        <taxon>Pararhodobacter</taxon>
    </lineage>
</organism>
<gene>
    <name evidence="1" type="ORF">C4N9_02445</name>
</gene>
<dbReference type="AlphaFoldDB" id="A0A2U2CJ77"/>
<dbReference type="GeneID" id="94363741"/>
<protein>
    <submittedName>
        <fullName evidence="1">Uncharacterized protein</fullName>
    </submittedName>
</protein>
<dbReference type="EMBL" id="QEYD01000001">
    <property type="protein sequence ID" value="PWE31879.1"/>
    <property type="molecule type" value="Genomic_DNA"/>
</dbReference>
<dbReference type="OrthoDB" id="7658488at2"/>
<comment type="caution">
    <text evidence="1">The sequence shown here is derived from an EMBL/GenBank/DDBJ whole genome shotgun (WGS) entry which is preliminary data.</text>
</comment>
<evidence type="ECO:0000313" key="2">
    <source>
        <dbReference type="Proteomes" id="UP000244940"/>
    </source>
</evidence>